<protein>
    <submittedName>
        <fullName evidence="1">Uncharacterized protein</fullName>
    </submittedName>
</protein>
<dbReference type="Proteomes" id="UP000198287">
    <property type="component" value="Unassembled WGS sequence"/>
</dbReference>
<proteinExistence type="predicted"/>
<organism evidence="1 2">
    <name type="scientific">Folsomia candida</name>
    <name type="common">Springtail</name>
    <dbReference type="NCBI Taxonomy" id="158441"/>
    <lineage>
        <taxon>Eukaryota</taxon>
        <taxon>Metazoa</taxon>
        <taxon>Ecdysozoa</taxon>
        <taxon>Arthropoda</taxon>
        <taxon>Hexapoda</taxon>
        <taxon>Collembola</taxon>
        <taxon>Entomobryomorpha</taxon>
        <taxon>Isotomoidea</taxon>
        <taxon>Isotomidae</taxon>
        <taxon>Proisotominae</taxon>
        <taxon>Folsomia</taxon>
    </lineage>
</organism>
<comment type="caution">
    <text evidence="1">The sequence shown here is derived from an EMBL/GenBank/DDBJ whole genome shotgun (WGS) entry which is preliminary data.</text>
</comment>
<gene>
    <name evidence="1" type="ORF">Fcan01_05301</name>
</gene>
<reference evidence="1 2" key="1">
    <citation type="submission" date="2015-12" db="EMBL/GenBank/DDBJ databases">
        <title>The genome of Folsomia candida.</title>
        <authorList>
            <person name="Faddeeva A."/>
            <person name="Derks M.F."/>
            <person name="Anvar Y."/>
            <person name="Smit S."/>
            <person name="Van Straalen N."/>
            <person name="Roelofs D."/>
        </authorList>
    </citation>
    <scope>NUCLEOTIDE SEQUENCE [LARGE SCALE GENOMIC DNA]</scope>
    <source>
        <strain evidence="1 2">VU population</strain>
        <tissue evidence="1">Whole body</tissue>
    </source>
</reference>
<name>A0A226EU15_FOLCA</name>
<sequence>MSRTTVANEGDKGGMDGALTFADLPSELEIILIVKDNDHDKISVKYKAMVWTLVREFGTTNINSLSSVDKKLLIDVVNEYRKEKRKQRIAKWLKEVQTKMDY</sequence>
<dbReference type="EMBL" id="LNIX01000002">
    <property type="protein sequence ID" value="OXA60311.1"/>
    <property type="molecule type" value="Genomic_DNA"/>
</dbReference>
<dbReference type="AlphaFoldDB" id="A0A226EU15"/>
<accession>A0A226EU15</accession>
<evidence type="ECO:0000313" key="2">
    <source>
        <dbReference type="Proteomes" id="UP000198287"/>
    </source>
</evidence>
<evidence type="ECO:0000313" key="1">
    <source>
        <dbReference type="EMBL" id="OXA60311.1"/>
    </source>
</evidence>
<keyword evidence="2" id="KW-1185">Reference proteome</keyword>